<evidence type="ECO:0000313" key="1">
    <source>
        <dbReference type="EMBL" id="QCE08080.1"/>
    </source>
</evidence>
<accession>A0A4D6N2R3</accession>
<proteinExistence type="predicted"/>
<reference evidence="1 2" key="1">
    <citation type="submission" date="2019-04" db="EMBL/GenBank/DDBJ databases">
        <title>An improved genome assembly and genetic linkage map for asparagus bean, Vigna unguiculata ssp. sesquipedialis.</title>
        <authorList>
            <person name="Xia Q."/>
            <person name="Zhang R."/>
            <person name="Dong Y."/>
        </authorList>
    </citation>
    <scope>NUCLEOTIDE SEQUENCE [LARGE SCALE GENOMIC DNA]</scope>
    <source>
        <tissue evidence="1">Leaf</tissue>
    </source>
</reference>
<keyword evidence="2" id="KW-1185">Reference proteome</keyword>
<sequence>MVTRQEREVRKWSSILSNLIPQISFLYYCDQRRVIDDAATAVLDFSMDRSKLLSQKVRKKLGHHIPDSIFSSLAASLPERMVVAGGKTVIVICRDKASRVSGVTGSFNNKANGKQDFSNSTIIINGGGRCKPILNMQVQRFPPLVRASIGVAMSVIRIGERKMIGLGRAARVALSGRPCLSFSAADANHLFSLSPGSEAIIRNSFKNEGSGVQYFHNTTIIIVV</sequence>
<dbReference type="AlphaFoldDB" id="A0A4D6N2R3"/>
<dbReference type="EMBL" id="CP039353">
    <property type="protein sequence ID" value="QCE08080.1"/>
    <property type="molecule type" value="Genomic_DNA"/>
</dbReference>
<name>A0A4D6N2R3_VIGUN</name>
<dbReference type="Proteomes" id="UP000501690">
    <property type="component" value="Linkage Group LG9"/>
</dbReference>
<gene>
    <name evidence="1" type="ORF">DEO72_LG9g3104</name>
</gene>
<protein>
    <submittedName>
        <fullName evidence="1">Uncharacterized protein</fullName>
    </submittedName>
</protein>
<organism evidence="1 2">
    <name type="scientific">Vigna unguiculata</name>
    <name type="common">Cowpea</name>
    <dbReference type="NCBI Taxonomy" id="3917"/>
    <lineage>
        <taxon>Eukaryota</taxon>
        <taxon>Viridiplantae</taxon>
        <taxon>Streptophyta</taxon>
        <taxon>Embryophyta</taxon>
        <taxon>Tracheophyta</taxon>
        <taxon>Spermatophyta</taxon>
        <taxon>Magnoliopsida</taxon>
        <taxon>eudicotyledons</taxon>
        <taxon>Gunneridae</taxon>
        <taxon>Pentapetalae</taxon>
        <taxon>rosids</taxon>
        <taxon>fabids</taxon>
        <taxon>Fabales</taxon>
        <taxon>Fabaceae</taxon>
        <taxon>Papilionoideae</taxon>
        <taxon>50 kb inversion clade</taxon>
        <taxon>NPAAA clade</taxon>
        <taxon>indigoferoid/millettioid clade</taxon>
        <taxon>Phaseoleae</taxon>
        <taxon>Vigna</taxon>
    </lineage>
</organism>
<evidence type="ECO:0000313" key="2">
    <source>
        <dbReference type="Proteomes" id="UP000501690"/>
    </source>
</evidence>